<dbReference type="SUPFAM" id="SSF55874">
    <property type="entry name" value="ATPase domain of HSP90 chaperone/DNA topoisomerase II/histidine kinase"/>
    <property type="match status" value="1"/>
</dbReference>
<accession>A0A645EQF5</accession>
<evidence type="ECO:0000313" key="1">
    <source>
        <dbReference type="EMBL" id="MPN04057.1"/>
    </source>
</evidence>
<sequence length="285" mass="32645">MNFLNLPFRLTDLNTVTALDRLQPKIGMKQAVSLRDLQFIDPFGMMMLLSYIRYLSMVLDRVWVYLPRNEKVLQYLNRSGFLREIAPFASLIPNHPISYLERDEIWLIPVQVFREEDDVPALVQLFIQSIQKLMQTEQQPLTRDQRLFCTLLSELCQNIPQHSRDRGYIAVQSYRGQTSREIHIALADLGIGLRGSLSQNHPVQHWSEAEVLHFALQQGTSASNELGRGHGLANVVKSLQPFQGKFYLRSGSGLLSIRQGKETYQDTNFFPGVQVGLVLKMNESV</sequence>
<comment type="caution">
    <text evidence="1">The sequence shown here is derived from an EMBL/GenBank/DDBJ whole genome shotgun (WGS) entry which is preliminary data.</text>
</comment>
<gene>
    <name evidence="1" type="ORF">SDC9_151293</name>
</gene>
<dbReference type="InterPro" id="IPR036890">
    <property type="entry name" value="HATPase_C_sf"/>
</dbReference>
<evidence type="ECO:0008006" key="2">
    <source>
        <dbReference type="Google" id="ProtNLM"/>
    </source>
</evidence>
<protein>
    <recommendedName>
        <fullName evidence="2">Histidine kinase/HSP90-like ATPase domain-containing protein</fullName>
    </recommendedName>
</protein>
<reference evidence="1" key="1">
    <citation type="submission" date="2019-08" db="EMBL/GenBank/DDBJ databases">
        <authorList>
            <person name="Kucharzyk K."/>
            <person name="Murdoch R.W."/>
            <person name="Higgins S."/>
            <person name="Loffler F."/>
        </authorList>
    </citation>
    <scope>NUCLEOTIDE SEQUENCE</scope>
</reference>
<dbReference type="Gene3D" id="3.30.565.10">
    <property type="entry name" value="Histidine kinase-like ATPase, C-terminal domain"/>
    <property type="match status" value="1"/>
</dbReference>
<dbReference type="EMBL" id="VSSQ01049983">
    <property type="protein sequence ID" value="MPN04057.1"/>
    <property type="molecule type" value="Genomic_DNA"/>
</dbReference>
<name>A0A645EQF5_9ZZZZ</name>
<dbReference type="AlphaFoldDB" id="A0A645EQF5"/>
<proteinExistence type="predicted"/>
<organism evidence="1">
    <name type="scientific">bioreactor metagenome</name>
    <dbReference type="NCBI Taxonomy" id="1076179"/>
    <lineage>
        <taxon>unclassified sequences</taxon>
        <taxon>metagenomes</taxon>
        <taxon>ecological metagenomes</taxon>
    </lineage>
</organism>